<dbReference type="PANTHER" id="PTHR32432">
    <property type="entry name" value="CELL DIVISION PROTEIN FTSA-RELATED"/>
    <property type="match status" value="1"/>
</dbReference>
<accession>A0A974XFB0</accession>
<dbReference type="PANTHER" id="PTHR32432:SF3">
    <property type="entry name" value="ETHANOLAMINE UTILIZATION PROTEIN EUTJ"/>
    <property type="match status" value="1"/>
</dbReference>
<comment type="similarity">
    <text evidence="1">Belongs to the heat shock protein 70 family.</text>
</comment>
<dbReference type="PROSITE" id="PS01036">
    <property type="entry name" value="HSP70_3"/>
    <property type="match status" value="1"/>
</dbReference>
<dbReference type="InterPro" id="IPR005883">
    <property type="entry name" value="PilM"/>
</dbReference>
<evidence type="ECO:0000256" key="3">
    <source>
        <dbReference type="ARBA" id="ARBA00017249"/>
    </source>
</evidence>
<dbReference type="NCBIfam" id="TIGR01175">
    <property type="entry name" value="pilM"/>
    <property type="match status" value="1"/>
</dbReference>
<organism evidence="8 9">
    <name type="scientific">Alkalibacter rhizosphaerae</name>
    <dbReference type="NCBI Taxonomy" id="2815577"/>
    <lineage>
        <taxon>Bacteria</taxon>
        <taxon>Bacillati</taxon>
        <taxon>Bacillota</taxon>
        <taxon>Clostridia</taxon>
        <taxon>Eubacteriales</taxon>
        <taxon>Eubacteriaceae</taxon>
        <taxon>Alkalibacter</taxon>
    </lineage>
</organism>
<name>A0A974XFB0_9FIRM</name>
<proteinExistence type="inferred from homology"/>
<dbReference type="AlphaFoldDB" id="A0A974XFB0"/>
<reference evidence="8" key="1">
    <citation type="submission" date="2021-03" db="EMBL/GenBank/DDBJ databases">
        <title>Alkalibacter marinus sp. nov., isolated from tidal flat sediment.</title>
        <authorList>
            <person name="Namirimu T."/>
            <person name="Yang J.-A."/>
            <person name="Yang S.-H."/>
            <person name="Kim Y.-J."/>
            <person name="Kwon K.K."/>
        </authorList>
    </citation>
    <scope>NUCLEOTIDE SEQUENCE</scope>
    <source>
        <strain evidence="8">ES005</strain>
    </source>
</reference>
<dbReference type="KEGG" id="alka:J0B03_00710"/>
<dbReference type="EMBL" id="CP071444">
    <property type="protein sequence ID" value="QSX08646.1"/>
    <property type="molecule type" value="Genomic_DNA"/>
</dbReference>
<keyword evidence="4" id="KW-0346">Stress response</keyword>
<gene>
    <name evidence="8" type="primary">pilM</name>
    <name evidence="8" type="ORF">J0B03_00710</name>
</gene>
<dbReference type="CDD" id="cd24049">
    <property type="entry name" value="ASKHA_NBD_PilM"/>
    <property type="match status" value="1"/>
</dbReference>
<evidence type="ECO:0000256" key="2">
    <source>
        <dbReference type="ARBA" id="ARBA00014415"/>
    </source>
</evidence>
<dbReference type="Gene3D" id="3.30.420.40">
    <property type="match status" value="2"/>
</dbReference>
<protein>
    <recommendedName>
        <fullName evidence="2">Chaperone protein DnaK</fullName>
    </recommendedName>
    <alternativeName>
        <fullName evidence="3">Chaperone protein dnaK</fullName>
    </alternativeName>
    <alternativeName>
        <fullName evidence="7">HSP70</fullName>
    </alternativeName>
    <alternativeName>
        <fullName evidence="6">Heat shock 70 kDa protein</fullName>
    </alternativeName>
    <alternativeName>
        <fullName evidence="5">Heat shock protein 70</fullName>
    </alternativeName>
</protein>
<dbReference type="RefSeq" id="WP_207299987.1">
    <property type="nucleotide sequence ID" value="NZ_CP071444.1"/>
</dbReference>
<dbReference type="Pfam" id="PF11104">
    <property type="entry name" value="PilM_2"/>
    <property type="match status" value="1"/>
</dbReference>
<dbReference type="InterPro" id="IPR018181">
    <property type="entry name" value="Heat_shock_70_CS"/>
</dbReference>
<evidence type="ECO:0000256" key="6">
    <source>
        <dbReference type="ARBA" id="ARBA00030945"/>
    </source>
</evidence>
<dbReference type="InterPro" id="IPR050696">
    <property type="entry name" value="FtsA/MreB"/>
</dbReference>
<dbReference type="PIRSF" id="PIRSF019169">
    <property type="entry name" value="PilM"/>
    <property type="match status" value="1"/>
</dbReference>
<dbReference type="Gene3D" id="3.30.1490.300">
    <property type="match status" value="1"/>
</dbReference>
<evidence type="ECO:0000256" key="1">
    <source>
        <dbReference type="ARBA" id="ARBA00007381"/>
    </source>
</evidence>
<dbReference type="SUPFAM" id="SSF53067">
    <property type="entry name" value="Actin-like ATPase domain"/>
    <property type="match status" value="2"/>
</dbReference>
<evidence type="ECO:0000313" key="8">
    <source>
        <dbReference type="EMBL" id="QSX08646.1"/>
    </source>
</evidence>
<evidence type="ECO:0000256" key="5">
    <source>
        <dbReference type="ARBA" id="ARBA00030019"/>
    </source>
</evidence>
<evidence type="ECO:0000256" key="7">
    <source>
        <dbReference type="ARBA" id="ARBA00033103"/>
    </source>
</evidence>
<evidence type="ECO:0000256" key="4">
    <source>
        <dbReference type="ARBA" id="ARBA00023016"/>
    </source>
</evidence>
<evidence type="ECO:0000313" key="9">
    <source>
        <dbReference type="Proteomes" id="UP000663499"/>
    </source>
</evidence>
<keyword evidence="9" id="KW-1185">Reference proteome</keyword>
<dbReference type="Proteomes" id="UP000663499">
    <property type="component" value="Chromosome"/>
</dbReference>
<sequence>MLGKKQSVTVFDFGSKNSKMVTATLRDREIQVEGYQILPTPDGAIDNGNVTDPEAVGKMVDTFLKHGKLGEARLLLSSSDVVIRTFDLPKMEMNELKEAVKYEMSVLLPDRMENYIVDSSLVDEFVRQNEDGEEVMMNTMQGVAVPKNMVYEYLEIFNRNNVEIEVVDVQSNALIKLVNGPVTCFDLRLPDGGEAKDIAIIDLGNQKTGITLLENQKLFLQRSLAVGGRDITKIISEALDMSMDEAEEWKRNNDFAFLRKEELNEVEKMLYDQITNVLYDITMEINQVLEFFISMSKQKKLDRIFLVGGGSCIPGVGEYIQRYTNIPTVWVDRLVNVAFKDLKSNNHVPFLVDAIGAVVRRV</sequence>
<dbReference type="InterPro" id="IPR043129">
    <property type="entry name" value="ATPase_NBD"/>
</dbReference>